<accession>A0A6H1ZWY2</accession>
<gene>
    <name evidence="1" type="ORF">TM448A02462_0012</name>
</gene>
<dbReference type="AlphaFoldDB" id="A0A6H1ZWY2"/>
<dbReference type="EMBL" id="MT144310">
    <property type="protein sequence ID" value="QJA52074.1"/>
    <property type="molecule type" value="Genomic_DNA"/>
</dbReference>
<reference evidence="1" key="1">
    <citation type="submission" date="2020-03" db="EMBL/GenBank/DDBJ databases">
        <title>The deep terrestrial virosphere.</title>
        <authorList>
            <person name="Holmfeldt K."/>
            <person name="Nilsson E."/>
            <person name="Simone D."/>
            <person name="Lopez-Fernandez M."/>
            <person name="Wu X."/>
            <person name="de Brujin I."/>
            <person name="Lundin D."/>
            <person name="Andersson A."/>
            <person name="Bertilsson S."/>
            <person name="Dopson M."/>
        </authorList>
    </citation>
    <scope>NUCLEOTIDE SEQUENCE</scope>
    <source>
        <strain evidence="1">TM448A02462</strain>
    </source>
</reference>
<name>A0A6H1ZWY2_9ZZZZ</name>
<proteinExistence type="predicted"/>
<organism evidence="1">
    <name type="scientific">viral metagenome</name>
    <dbReference type="NCBI Taxonomy" id="1070528"/>
    <lineage>
        <taxon>unclassified sequences</taxon>
        <taxon>metagenomes</taxon>
        <taxon>organismal metagenomes</taxon>
    </lineage>
</organism>
<evidence type="ECO:0000313" key="1">
    <source>
        <dbReference type="EMBL" id="QJA52074.1"/>
    </source>
</evidence>
<protein>
    <submittedName>
        <fullName evidence="1">Putative HD domain-containing protein</fullName>
    </submittedName>
</protein>
<sequence length="168" mass="19091">MKQGTVSVIFGCHSVGHSLLVLVAWRRLYRQWPAWWQVVCILLHDIGHWGKDYLDDYEQKKKHSVLGAKVAKVMCGQKGYDLVAGHNLYNGAPKSLLHDPDKYSWVIAPVWWIVTNNYFEPKLVVKGSSRKESAIMFKAAMKANMDEGFKDLGQEIYFKLHGIGGENG</sequence>
<dbReference type="SUPFAM" id="SSF109604">
    <property type="entry name" value="HD-domain/PDEase-like"/>
    <property type="match status" value="1"/>
</dbReference>